<name>A0AA38M4Z3_9CUCU</name>
<proteinExistence type="predicted"/>
<evidence type="ECO:0000313" key="1">
    <source>
        <dbReference type="EMBL" id="KAJ3643493.1"/>
    </source>
</evidence>
<organism evidence="1 2">
    <name type="scientific">Zophobas morio</name>
    <dbReference type="NCBI Taxonomy" id="2755281"/>
    <lineage>
        <taxon>Eukaryota</taxon>
        <taxon>Metazoa</taxon>
        <taxon>Ecdysozoa</taxon>
        <taxon>Arthropoda</taxon>
        <taxon>Hexapoda</taxon>
        <taxon>Insecta</taxon>
        <taxon>Pterygota</taxon>
        <taxon>Neoptera</taxon>
        <taxon>Endopterygota</taxon>
        <taxon>Coleoptera</taxon>
        <taxon>Polyphaga</taxon>
        <taxon>Cucujiformia</taxon>
        <taxon>Tenebrionidae</taxon>
        <taxon>Zophobas</taxon>
    </lineage>
</organism>
<protein>
    <submittedName>
        <fullName evidence="1">Uncharacterized protein</fullName>
    </submittedName>
</protein>
<dbReference type="Proteomes" id="UP001168821">
    <property type="component" value="Unassembled WGS sequence"/>
</dbReference>
<dbReference type="EMBL" id="JALNTZ010000008">
    <property type="protein sequence ID" value="KAJ3643493.1"/>
    <property type="molecule type" value="Genomic_DNA"/>
</dbReference>
<gene>
    <name evidence="1" type="ORF">Zmor_026201</name>
</gene>
<comment type="caution">
    <text evidence="1">The sequence shown here is derived from an EMBL/GenBank/DDBJ whole genome shotgun (WGS) entry which is preliminary data.</text>
</comment>
<sequence length="192" mass="22349">MKWKNEIPNKTEFMKINSFNFIECEKFHSELVHEQNAGKIRVAREEGGQRKEVKETRSYDNLAAVATQSDKENKERRTMTETITLTKSNTDFTGSAPKRYTTKCFIKPVTTPIWYSESLFLNIGSTKRTYAEKIYFKEKLFPFRWSETMTTEVQTGPKCVYSDCFIPVDDYTDDVQYVSLEPQQKAASLTIL</sequence>
<evidence type="ECO:0000313" key="2">
    <source>
        <dbReference type="Proteomes" id="UP001168821"/>
    </source>
</evidence>
<reference evidence="1" key="1">
    <citation type="journal article" date="2023" name="G3 (Bethesda)">
        <title>Whole genome assemblies of Zophobas morio and Tenebrio molitor.</title>
        <authorList>
            <person name="Kaur S."/>
            <person name="Stinson S.A."/>
            <person name="diCenzo G.C."/>
        </authorList>
    </citation>
    <scope>NUCLEOTIDE SEQUENCE</scope>
    <source>
        <strain evidence="1">QUZm001</strain>
    </source>
</reference>
<dbReference type="AlphaFoldDB" id="A0AA38M4Z3"/>
<keyword evidence="2" id="KW-1185">Reference proteome</keyword>
<accession>A0AA38M4Z3</accession>